<reference evidence="3 4" key="1">
    <citation type="submission" date="2015-04" db="EMBL/GenBank/DDBJ databases">
        <authorList>
            <person name="Syromyatnikov M.Y."/>
            <person name="Popov V.N."/>
        </authorList>
    </citation>
    <scope>NUCLEOTIDE SEQUENCE [LARGE SCALE GENOMIC DNA]</scope>
    <source>
        <strain evidence="3">WF-38-12</strain>
    </source>
</reference>
<proteinExistence type="inferred from homology"/>
<comment type="subcellular location">
    <subcellularLocation>
        <location evidence="1">Membrane</location>
        <topology evidence="1">Multi-pass membrane protein</topology>
    </subcellularLocation>
</comment>
<dbReference type="OMA" id="WMPWGWG"/>
<comment type="similarity">
    <text evidence="1">Belongs to the DP1 family.</text>
</comment>
<dbReference type="Proteomes" id="UP000054383">
    <property type="component" value="Unassembled WGS sequence"/>
</dbReference>
<sequence length="337" mass="36726">MFGIFADLLSSIVTILFPAFASFKAIRSGNPAQLTPWLMYWVVLSGILLAESWTVFIIGWFPFYSWIRLAVLSYLVLPQTQGARILFQEYVDPFFEQHERQIEELIGQGHERAKALGLQYFYQLIDLVREKVLGLPPQQAATAAHPPAAGAAGYAQSLLSRFNLPMTIVNNGSGQSTGGDWYSLVTSAMTAVTSTGQSREAQVEELSASGILHSDKVAQLSRSDKAKFYSSQRERLEVLVSALEKEESKLGSDEDLAYGAHGGLRKNTSEHSFDQIDSDDLSGIPGSRNSTHEGGWASGWFGGQSAASKRTASSESPGAEFAARAVDEISRASGFTR</sequence>
<dbReference type="InterPro" id="IPR004345">
    <property type="entry name" value="TB2_DP1_HVA22"/>
</dbReference>
<accession>A0A0U1M723</accession>
<feature type="region of interest" description="Disordered" evidence="2">
    <location>
        <begin position="254"/>
        <end position="337"/>
    </location>
</feature>
<gene>
    <name evidence="3" type="ORF">PISL3812_08423</name>
</gene>
<feature type="compositionally biased region" description="Polar residues" evidence="2">
    <location>
        <begin position="305"/>
        <end position="316"/>
    </location>
</feature>
<dbReference type="STRING" id="28573.A0A0U1M723"/>
<dbReference type="Pfam" id="PF03134">
    <property type="entry name" value="TB2_DP1_HVA22"/>
    <property type="match status" value="1"/>
</dbReference>
<keyword evidence="1" id="KW-0472">Membrane</keyword>
<keyword evidence="3" id="KW-0675">Receptor</keyword>
<keyword evidence="1" id="KW-0812">Transmembrane</keyword>
<evidence type="ECO:0000313" key="3">
    <source>
        <dbReference type="EMBL" id="CRG91375.1"/>
    </source>
</evidence>
<dbReference type="AlphaFoldDB" id="A0A0U1M723"/>
<dbReference type="EMBL" id="CVMT01000009">
    <property type="protein sequence ID" value="CRG91375.1"/>
    <property type="molecule type" value="Genomic_DNA"/>
</dbReference>
<dbReference type="OrthoDB" id="434647at2759"/>
<evidence type="ECO:0000256" key="2">
    <source>
        <dbReference type="SAM" id="MobiDB-lite"/>
    </source>
</evidence>
<keyword evidence="1" id="KW-1133">Transmembrane helix</keyword>
<dbReference type="GO" id="GO:0016020">
    <property type="term" value="C:membrane"/>
    <property type="evidence" value="ECO:0007669"/>
    <property type="project" value="UniProtKB-SubCell"/>
</dbReference>
<keyword evidence="4" id="KW-1185">Reference proteome</keyword>
<protein>
    <recommendedName>
        <fullName evidence="1">Protein YOP1</fullName>
    </recommendedName>
</protein>
<organism evidence="3 4">
    <name type="scientific">Talaromyces islandicus</name>
    <name type="common">Penicillium islandicum</name>
    <dbReference type="NCBI Taxonomy" id="28573"/>
    <lineage>
        <taxon>Eukaryota</taxon>
        <taxon>Fungi</taxon>
        <taxon>Dikarya</taxon>
        <taxon>Ascomycota</taxon>
        <taxon>Pezizomycotina</taxon>
        <taxon>Eurotiomycetes</taxon>
        <taxon>Eurotiomycetidae</taxon>
        <taxon>Eurotiales</taxon>
        <taxon>Trichocomaceae</taxon>
        <taxon>Talaromyces</taxon>
        <taxon>Talaromyces sect. Islandici</taxon>
    </lineage>
</organism>
<evidence type="ECO:0000313" key="4">
    <source>
        <dbReference type="Proteomes" id="UP000054383"/>
    </source>
</evidence>
<dbReference type="PANTHER" id="PTHR12300">
    <property type="entry name" value="HVA22-LIKE PROTEINS"/>
    <property type="match status" value="1"/>
</dbReference>
<evidence type="ECO:0000256" key="1">
    <source>
        <dbReference type="RuleBase" id="RU362006"/>
    </source>
</evidence>
<feature type="transmembrane region" description="Helical" evidence="1">
    <location>
        <begin position="37"/>
        <end position="63"/>
    </location>
</feature>
<dbReference type="PANTHER" id="PTHR12300:SF177">
    <property type="entry name" value="PROTEIN YOP1"/>
    <property type="match status" value="1"/>
</dbReference>
<comment type="caution">
    <text evidence="1">Lacks conserved residue(s) required for the propagation of feature annotation.</text>
</comment>
<name>A0A0U1M723_TALIS</name>